<protein>
    <submittedName>
        <fullName evidence="1">(apollo) hypothetical protein</fullName>
    </submittedName>
</protein>
<proteinExistence type="predicted"/>
<dbReference type="Proteomes" id="UP000691718">
    <property type="component" value="Unassembled WGS sequence"/>
</dbReference>
<comment type="caution">
    <text evidence="1">The sequence shown here is derived from an EMBL/GenBank/DDBJ whole genome shotgun (WGS) entry which is preliminary data.</text>
</comment>
<sequence>MRTRGRQPTYHSQIQPRHHHHDIYDYAIYNDEASVPASHRMQEKQTEAYARLLYSHLPVPVKVSLRQCNTEAHKIGFRIIYYID</sequence>
<name>A0A8S3W8L5_PARAO</name>
<accession>A0A8S3W8L5</accession>
<keyword evidence="2" id="KW-1185">Reference proteome</keyword>
<dbReference type="AlphaFoldDB" id="A0A8S3W8L5"/>
<organism evidence="1 2">
    <name type="scientific">Parnassius apollo</name>
    <name type="common">Apollo butterfly</name>
    <name type="synonym">Papilio apollo</name>
    <dbReference type="NCBI Taxonomy" id="110799"/>
    <lineage>
        <taxon>Eukaryota</taxon>
        <taxon>Metazoa</taxon>
        <taxon>Ecdysozoa</taxon>
        <taxon>Arthropoda</taxon>
        <taxon>Hexapoda</taxon>
        <taxon>Insecta</taxon>
        <taxon>Pterygota</taxon>
        <taxon>Neoptera</taxon>
        <taxon>Endopterygota</taxon>
        <taxon>Lepidoptera</taxon>
        <taxon>Glossata</taxon>
        <taxon>Ditrysia</taxon>
        <taxon>Papilionoidea</taxon>
        <taxon>Papilionidae</taxon>
        <taxon>Parnassiinae</taxon>
        <taxon>Parnassini</taxon>
        <taxon>Parnassius</taxon>
        <taxon>Parnassius</taxon>
    </lineage>
</organism>
<dbReference type="EMBL" id="CAJQZP010000212">
    <property type="protein sequence ID" value="CAG4946266.1"/>
    <property type="molecule type" value="Genomic_DNA"/>
</dbReference>
<evidence type="ECO:0000313" key="1">
    <source>
        <dbReference type="EMBL" id="CAG4946266.1"/>
    </source>
</evidence>
<reference evidence="1" key="1">
    <citation type="submission" date="2021-04" db="EMBL/GenBank/DDBJ databases">
        <authorList>
            <person name="Tunstrom K."/>
        </authorList>
    </citation>
    <scope>NUCLEOTIDE SEQUENCE</scope>
</reference>
<evidence type="ECO:0000313" key="2">
    <source>
        <dbReference type="Proteomes" id="UP000691718"/>
    </source>
</evidence>
<gene>
    <name evidence="1" type="ORF">PAPOLLO_LOCUS3263</name>
</gene>